<comment type="cofactor">
    <cofactor evidence="1">
        <name>Mg(2+)</name>
        <dbReference type="ChEBI" id="CHEBI:18420"/>
    </cofactor>
</comment>
<dbReference type="CDD" id="cd18026">
    <property type="entry name" value="DEXHc_POLQ-like"/>
    <property type="match status" value="1"/>
</dbReference>
<dbReference type="Gene3D" id="1.10.150.20">
    <property type="entry name" value="5' to 3' exonuclease, C-terminal subdomain"/>
    <property type="match status" value="1"/>
</dbReference>
<keyword evidence="25" id="KW-0239">DNA-directed DNA polymerase</keyword>
<dbReference type="GO" id="GO:0006397">
    <property type="term" value="P:mRNA processing"/>
    <property type="evidence" value="ECO:0007669"/>
    <property type="project" value="UniProtKB-ARBA"/>
</dbReference>
<keyword evidence="14" id="KW-0597">Phosphoprotein</keyword>
<feature type="domain" description="Helicase C-terminal" evidence="44">
    <location>
        <begin position="810"/>
        <end position="1038"/>
    </location>
</feature>
<dbReference type="EMBL" id="MCFN01000007">
    <property type="protein sequence ID" value="OXB68920.1"/>
    <property type="molecule type" value="Genomic_DNA"/>
</dbReference>
<keyword evidence="26" id="KW-0007">Acetylation</keyword>
<name>A0A226NNR5_CALSU</name>
<dbReference type="EC" id="2.1.1.346" evidence="8"/>
<dbReference type="InterPro" id="IPR001098">
    <property type="entry name" value="DNA-dir_DNA_pol_A_palm_dom"/>
</dbReference>
<dbReference type="CDD" id="cd08638">
    <property type="entry name" value="DNA_pol_A_theta"/>
    <property type="match status" value="1"/>
</dbReference>
<dbReference type="CDD" id="cd18795">
    <property type="entry name" value="SF2_C_Ski2"/>
    <property type="match status" value="1"/>
</dbReference>
<dbReference type="Gene3D" id="1.10.3380.20">
    <property type="match status" value="1"/>
</dbReference>
<keyword evidence="12" id="KW-0158">Chromosome</keyword>
<dbReference type="GO" id="GO:0009451">
    <property type="term" value="P:RNA modification"/>
    <property type="evidence" value="ECO:0007669"/>
    <property type="project" value="UniProtKB-ARBA"/>
</dbReference>
<dbReference type="FunFam" id="3.40.50.150:FF:000062">
    <property type="entry name" value="U6 small nuclear RNA (adenine-(43)-N(6))-methyltransferase"/>
    <property type="match status" value="1"/>
</dbReference>
<comment type="catalytic activity">
    <reaction evidence="36">
        <text>DNA(n) + a 2'-deoxyribonucleoside 5'-triphosphate = DNA(n+1) + diphosphate</text>
        <dbReference type="Rhea" id="RHEA:22508"/>
        <dbReference type="Rhea" id="RHEA-COMP:17339"/>
        <dbReference type="Rhea" id="RHEA-COMP:17340"/>
        <dbReference type="ChEBI" id="CHEBI:33019"/>
        <dbReference type="ChEBI" id="CHEBI:61560"/>
        <dbReference type="ChEBI" id="CHEBI:173112"/>
        <dbReference type="EC" id="2.7.7.7"/>
    </reaction>
</comment>
<keyword evidence="22" id="KW-0347">Helicase</keyword>
<dbReference type="PROSITE" id="PS51192">
    <property type="entry name" value="HELICASE_ATP_BIND_1"/>
    <property type="match status" value="1"/>
</dbReference>
<dbReference type="PANTHER" id="PTHR10133">
    <property type="entry name" value="DNA POLYMERASE I"/>
    <property type="match status" value="1"/>
</dbReference>
<dbReference type="PANTHER" id="PTHR10133:SF62">
    <property type="entry name" value="DNA POLYMERASE THETA"/>
    <property type="match status" value="1"/>
</dbReference>
<keyword evidence="27" id="KW-0234">DNA repair</keyword>
<evidence type="ECO:0000256" key="40">
    <source>
        <dbReference type="ARBA" id="ARBA00074669"/>
    </source>
</evidence>
<keyword evidence="28" id="KW-0539">Nucleus</keyword>
<dbReference type="GO" id="GO:0003887">
    <property type="term" value="F:DNA-directed DNA polymerase activity"/>
    <property type="evidence" value="ECO:0007669"/>
    <property type="project" value="UniProtKB-KW"/>
</dbReference>
<evidence type="ECO:0000256" key="16">
    <source>
        <dbReference type="ARBA" id="ARBA00022679"/>
    </source>
</evidence>
<dbReference type="GO" id="GO:0120048">
    <property type="term" value="F:U6 snRNA (adenine-(43)-N(6))-methyltransferase activity"/>
    <property type="evidence" value="ECO:0007669"/>
    <property type="project" value="UniProtKB-EC"/>
</dbReference>
<gene>
    <name evidence="45" type="ORF">ASZ78_005357</name>
</gene>
<dbReference type="EC" id="3.6.4.12" evidence="11"/>
<comment type="caution">
    <text evidence="45">The sequence shown here is derived from an EMBL/GenBank/DDBJ whole genome shotgun (WGS) entry which is preliminary data.</text>
</comment>
<dbReference type="SUPFAM" id="SSF52540">
    <property type="entry name" value="P-loop containing nucleoside triphosphate hydrolases"/>
    <property type="match status" value="1"/>
</dbReference>
<dbReference type="InterPro" id="IPR012337">
    <property type="entry name" value="RNaseH-like_sf"/>
</dbReference>
<keyword evidence="21" id="KW-0378">Hydrolase</keyword>
<evidence type="ECO:0000256" key="11">
    <source>
        <dbReference type="ARBA" id="ARBA00012551"/>
    </source>
</evidence>
<evidence type="ECO:0000256" key="15">
    <source>
        <dbReference type="ARBA" id="ARBA00022603"/>
    </source>
</evidence>
<dbReference type="FunFam" id="1.20.1060.10:FF:000002">
    <property type="entry name" value="Polymerase (DNA directed), theta"/>
    <property type="match status" value="1"/>
</dbReference>
<keyword evidence="16" id="KW-0808">Transferase</keyword>
<dbReference type="GO" id="GO:0003677">
    <property type="term" value="F:DNA binding"/>
    <property type="evidence" value="ECO:0007669"/>
    <property type="project" value="InterPro"/>
</dbReference>
<dbReference type="SMART" id="SM00482">
    <property type="entry name" value="POLAc"/>
    <property type="match status" value="1"/>
</dbReference>
<evidence type="ECO:0000256" key="39">
    <source>
        <dbReference type="ARBA" id="ARBA00074041"/>
    </source>
</evidence>
<dbReference type="GO" id="GO:0003678">
    <property type="term" value="F:DNA helicase activity"/>
    <property type="evidence" value="ECO:0007669"/>
    <property type="project" value="UniProtKB-EC"/>
</dbReference>
<evidence type="ECO:0000256" key="1">
    <source>
        <dbReference type="ARBA" id="ARBA00001946"/>
    </source>
</evidence>
<dbReference type="GO" id="GO:0001734">
    <property type="term" value="F:mRNA m(6)A methyltransferase activity"/>
    <property type="evidence" value="ECO:0007669"/>
    <property type="project" value="UniProtKB-EC"/>
</dbReference>
<dbReference type="FunFam" id="3.40.50.300:FF:000885">
    <property type="entry name" value="DNA polymerase theta"/>
    <property type="match status" value="1"/>
</dbReference>
<evidence type="ECO:0000256" key="38">
    <source>
        <dbReference type="ARBA" id="ARBA00070459"/>
    </source>
</evidence>
<protein>
    <recommendedName>
        <fullName evidence="40">DNA polymerase theta</fullName>
        <ecNumber evidence="8">2.1.1.346</ecNumber>
        <ecNumber evidence="7">2.1.1.348</ecNumber>
        <ecNumber evidence="10">2.7.7.49</ecNumber>
        <ecNumber evidence="9">2.7.7.7</ecNumber>
        <ecNumber evidence="11">3.6.4.12</ecNumber>
    </recommendedName>
    <alternativeName>
        <fullName evidence="41">DNA polymerase eta</fullName>
    </alternativeName>
    <alternativeName>
        <fullName evidence="31">Methyltransferase 10 domain-containing protein</fullName>
    </alternativeName>
    <alternativeName>
        <fullName evidence="32">Methyltransferase-like protein 16</fullName>
    </alternativeName>
    <alternativeName>
        <fullName evidence="38 39">RNA N(6)-adenosine-methyltransferase METTL16</fullName>
    </alternativeName>
    <alternativeName>
        <fullName evidence="30">U6 small nuclear RNA (adenine-(43)-N(6))-methyltransferase</fullName>
    </alternativeName>
</protein>
<keyword evidence="19" id="KW-0547">Nucleotide-binding</keyword>
<evidence type="ECO:0000256" key="36">
    <source>
        <dbReference type="ARBA" id="ARBA00049244"/>
    </source>
</evidence>
<dbReference type="InterPro" id="IPR019760">
    <property type="entry name" value="DNA-dir_DNA_pol_A_CS"/>
</dbReference>
<organism evidence="45 46">
    <name type="scientific">Callipepla squamata</name>
    <name type="common">Scaled quail</name>
    <dbReference type="NCBI Taxonomy" id="9009"/>
    <lineage>
        <taxon>Eukaryota</taxon>
        <taxon>Metazoa</taxon>
        <taxon>Chordata</taxon>
        <taxon>Craniata</taxon>
        <taxon>Vertebrata</taxon>
        <taxon>Euteleostomi</taxon>
        <taxon>Archelosauria</taxon>
        <taxon>Archosauria</taxon>
        <taxon>Dinosauria</taxon>
        <taxon>Saurischia</taxon>
        <taxon>Theropoda</taxon>
        <taxon>Coelurosauria</taxon>
        <taxon>Aves</taxon>
        <taxon>Neognathae</taxon>
        <taxon>Galloanserae</taxon>
        <taxon>Galliformes</taxon>
        <taxon>Odontophoridae</taxon>
        <taxon>Callipepla</taxon>
    </lineage>
</organism>
<dbReference type="Gene3D" id="3.30.420.10">
    <property type="entry name" value="Ribonuclease H-like superfamily/Ribonuclease H"/>
    <property type="match status" value="1"/>
</dbReference>
<dbReference type="Gene3D" id="3.30.70.370">
    <property type="match status" value="1"/>
</dbReference>
<feature type="domain" description="Helicase ATP-binding" evidence="43">
    <location>
        <begin position="587"/>
        <end position="771"/>
    </location>
</feature>
<dbReference type="SMART" id="SM00490">
    <property type="entry name" value="HELICc"/>
    <property type="match status" value="1"/>
</dbReference>
<evidence type="ECO:0000256" key="31">
    <source>
        <dbReference type="ARBA" id="ARBA00032914"/>
    </source>
</evidence>
<keyword evidence="24" id="KW-0694">RNA-binding</keyword>
<evidence type="ECO:0000256" key="24">
    <source>
        <dbReference type="ARBA" id="ARBA00022884"/>
    </source>
</evidence>
<dbReference type="InterPro" id="IPR043502">
    <property type="entry name" value="DNA/RNA_pol_sf"/>
</dbReference>
<dbReference type="FunFam" id="1.10.3380.20:FF:000001">
    <property type="entry name" value="DNA polymerase theta"/>
    <property type="match status" value="1"/>
</dbReference>
<dbReference type="SUPFAM" id="SSF53098">
    <property type="entry name" value="Ribonuclease H-like"/>
    <property type="match status" value="1"/>
</dbReference>
<evidence type="ECO:0000256" key="18">
    <source>
        <dbReference type="ARBA" id="ARBA00022695"/>
    </source>
</evidence>
<feature type="region of interest" description="Disordered" evidence="42">
    <location>
        <begin position="1430"/>
        <end position="1524"/>
    </location>
</feature>
<evidence type="ECO:0000256" key="5">
    <source>
        <dbReference type="ARBA" id="ARBA00005878"/>
    </source>
</evidence>
<evidence type="ECO:0000256" key="29">
    <source>
        <dbReference type="ARBA" id="ARBA00023268"/>
    </source>
</evidence>
<comment type="similarity">
    <text evidence="6">Belongs to the DNA polymerase type-A family.</text>
</comment>
<dbReference type="Pfam" id="PF20470">
    <property type="entry name" value="HTH_61"/>
    <property type="match status" value="1"/>
</dbReference>
<dbReference type="Pfam" id="PF00271">
    <property type="entry name" value="Helicase_C"/>
    <property type="match status" value="1"/>
</dbReference>
<dbReference type="InterPro" id="IPR011545">
    <property type="entry name" value="DEAD/DEAH_box_helicase_dom"/>
</dbReference>
<dbReference type="InterPro" id="IPR029063">
    <property type="entry name" value="SAM-dependent_MTases_sf"/>
</dbReference>
<dbReference type="InterPro" id="IPR014001">
    <property type="entry name" value="Helicase_ATP-bd"/>
</dbReference>
<evidence type="ECO:0000256" key="27">
    <source>
        <dbReference type="ARBA" id="ARBA00023204"/>
    </source>
</evidence>
<dbReference type="SUPFAM" id="SSF56672">
    <property type="entry name" value="DNA/RNA polymerases"/>
    <property type="match status" value="1"/>
</dbReference>
<evidence type="ECO:0000256" key="32">
    <source>
        <dbReference type="ARBA" id="ARBA00032945"/>
    </source>
</evidence>
<dbReference type="Pfam" id="PF00476">
    <property type="entry name" value="DNA_pol_A"/>
    <property type="match status" value="1"/>
</dbReference>
<dbReference type="Pfam" id="PF05971">
    <property type="entry name" value="Methyltransf_10"/>
    <property type="match status" value="2"/>
</dbReference>
<feature type="region of interest" description="Disordered" evidence="42">
    <location>
        <begin position="436"/>
        <end position="539"/>
    </location>
</feature>
<evidence type="ECO:0000256" key="6">
    <source>
        <dbReference type="ARBA" id="ARBA00007705"/>
    </source>
</evidence>
<evidence type="ECO:0000256" key="22">
    <source>
        <dbReference type="ARBA" id="ARBA00022806"/>
    </source>
</evidence>
<dbReference type="GO" id="GO:0005634">
    <property type="term" value="C:nucleus"/>
    <property type="evidence" value="ECO:0007669"/>
    <property type="project" value="UniProtKB-SubCell"/>
</dbReference>
<dbReference type="InterPro" id="IPR036397">
    <property type="entry name" value="RNaseH_sf"/>
</dbReference>
<evidence type="ECO:0000256" key="13">
    <source>
        <dbReference type="ARBA" id="ARBA00022490"/>
    </source>
</evidence>
<keyword evidence="15" id="KW-0489">Methyltransferase</keyword>
<evidence type="ECO:0000256" key="35">
    <source>
        <dbReference type="ARBA" id="ARBA00048173"/>
    </source>
</evidence>
<dbReference type="EC" id="2.7.7.49" evidence="10"/>
<dbReference type="Pfam" id="PF00270">
    <property type="entry name" value="DEAD"/>
    <property type="match status" value="1"/>
</dbReference>
<dbReference type="Gene3D" id="3.40.50.150">
    <property type="entry name" value="Vaccinia Virus protein VP39"/>
    <property type="match status" value="1"/>
</dbReference>
<dbReference type="CDD" id="cd02440">
    <property type="entry name" value="AdoMet_MTases"/>
    <property type="match status" value="1"/>
</dbReference>
<evidence type="ECO:0000256" key="41">
    <source>
        <dbReference type="ARBA" id="ARBA00078930"/>
    </source>
</evidence>
<dbReference type="PROSITE" id="PS51194">
    <property type="entry name" value="HELICASE_CTER"/>
    <property type="match status" value="1"/>
</dbReference>
<evidence type="ECO:0000256" key="30">
    <source>
        <dbReference type="ARBA" id="ARBA00031450"/>
    </source>
</evidence>
<evidence type="ECO:0000259" key="43">
    <source>
        <dbReference type="PROSITE" id="PS51192"/>
    </source>
</evidence>
<dbReference type="FunFam" id="3.40.50.300:FF:000753">
    <property type="entry name" value="Polymerase (DNA directed), theta"/>
    <property type="match status" value="1"/>
</dbReference>
<keyword evidence="20" id="KW-0227">DNA damage</keyword>
<evidence type="ECO:0000256" key="10">
    <source>
        <dbReference type="ARBA" id="ARBA00012493"/>
    </source>
</evidence>
<dbReference type="OrthoDB" id="2320933at2759"/>
<dbReference type="SUPFAM" id="SSF53335">
    <property type="entry name" value="S-adenosyl-L-methionine-dependent methyltransferases"/>
    <property type="match status" value="1"/>
</dbReference>
<evidence type="ECO:0000256" key="42">
    <source>
        <dbReference type="SAM" id="MobiDB-lite"/>
    </source>
</evidence>
<dbReference type="Pfam" id="PF21099">
    <property type="entry name" value="POLQ_helical"/>
    <property type="match status" value="1"/>
</dbReference>
<evidence type="ECO:0000256" key="3">
    <source>
        <dbReference type="ARBA" id="ARBA00004286"/>
    </source>
</evidence>
<dbReference type="GO" id="GO:0005694">
    <property type="term" value="C:chromosome"/>
    <property type="evidence" value="ECO:0007669"/>
    <property type="project" value="UniProtKB-SubCell"/>
</dbReference>
<dbReference type="GO" id="GO:0003964">
    <property type="term" value="F:RNA-directed DNA polymerase activity"/>
    <property type="evidence" value="ECO:0007669"/>
    <property type="project" value="UniProtKB-EC"/>
</dbReference>
<dbReference type="GO" id="GO:0043488">
    <property type="term" value="P:regulation of mRNA stability"/>
    <property type="evidence" value="ECO:0007669"/>
    <property type="project" value="UniProtKB-ARBA"/>
</dbReference>
<dbReference type="GO" id="GO:2000042">
    <property type="term" value="P:negative regulation of double-strand break repair via homologous recombination"/>
    <property type="evidence" value="ECO:0007669"/>
    <property type="project" value="UniProtKB-ARBA"/>
</dbReference>
<keyword evidence="23" id="KW-0067">ATP-binding</keyword>
<evidence type="ECO:0000256" key="8">
    <source>
        <dbReference type="ARBA" id="ARBA00012166"/>
    </source>
</evidence>
<evidence type="ECO:0000256" key="26">
    <source>
        <dbReference type="ARBA" id="ARBA00022990"/>
    </source>
</evidence>
<dbReference type="GO" id="GO:0006261">
    <property type="term" value="P:DNA-templated DNA replication"/>
    <property type="evidence" value="ECO:0007669"/>
    <property type="project" value="InterPro"/>
</dbReference>
<keyword evidence="29" id="KW-0511">Multifunctional enzyme</keyword>
<evidence type="ECO:0000256" key="20">
    <source>
        <dbReference type="ARBA" id="ARBA00022763"/>
    </source>
</evidence>
<feature type="region of interest" description="Disordered" evidence="42">
    <location>
        <begin position="2011"/>
        <end position="2051"/>
    </location>
</feature>
<dbReference type="InterPro" id="IPR027417">
    <property type="entry name" value="P-loop_NTPase"/>
</dbReference>
<feature type="compositionally biased region" description="Basic and acidic residues" evidence="42">
    <location>
        <begin position="1461"/>
        <end position="1482"/>
    </location>
</feature>
<evidence type="ECO:0000256" key="9">
    <source>
        <dbReference type="ARBA" id="ARBA00012417"/>
    </source>
</evidence>
<evidence type="ECO:0000256" key="23">
    <source>
        <dbReference type="ARBA" id="ARBA00022840"/>
    </source>
</evidence>
<evidence type="ECO:0000256" key="4">
    <source>
        <dbReference type="ARBA" id="ARBA00004496"/>
    </source>
</evidence>
<dbReference type="GO" id="GO:0005737">
    <property type="term" value="C:cytoplasm"/>
    <property type="evidence" value="ECO:0007669"/>
    <property type="project" value="UniProtKB-SubCell"/>
</dbReference>
<dbReference type="EC" id="2.7.7.7" evidence="9"/>
<dbReference type="GO" id="GO:0032259">
    <property type="term" value="P:methylation"/>
    <property type="evidence" value="ECO:0007669"/>
    <property type="project" value="UniProtKB-KW"/>
</dbReference>
<keyword evidence="46" id="KW-1185">Reference proteome</keyword>
<evidence type="ECO:0000256" key="21">
    <source>
        <dbReference type="ARBA" id="ARBA00022801"/>
    </source>
</evidence>
<dbReference type="GO" id="GO:0097681">
    <property type="term" value="P:double-strand break repair via alternative nonhomologous end joining"/>
    <property type="evidence" value="ECO:0007669"/>
    <property type="project" value="TreeGrafter"/>
</dbReference>
<keyword evidence="13" id="KW-0963">Cytoplasm</keyword>
<dbReference type="InterPro" id="IPR010286">
    <property type="entry name" value="METTL16/RlmF"/>
</dbReference>
<feature type="compositionally biased region" description="Basic and acidic residues" evidence="42">
    <location>
        <begin position="2036"/>
        <end position="2047"/>
    </location>
</feature>
<dbReference type="SUPFAM" id="SSF158702">
    <property type="entry name" value="Sec63 N-terminal domain-like"/>
    <property type="match status" value="1"/>
</dbReference>
<evidence type="ECO:0000313" key="46">
    <source>
        <dbReference type="Proteomes" id="UP000198323"/>
    </source>
</evidence>
<evidence type="ECO:0000313" key="45">
    <source>
        <dbReference type="EMBL" id="OXB68920.1"/>
    </source>
</evidence>
<evidence type="ECO:0000256" key="33">
    <source>
        <dbReference type="ARBA" id="ARBA00047984"/>
    </source>
</evidence>
<evidence type="ECO:0000256" key="14">
    <source>
        <dbReference type="ARBA" id="ARBA00022553"/>
    </source>
</evidence>
<reference evidence="45 46" key="1">
    <citation type="submission" date="2016-07" db="EMBL/GenBank/DDBJ databases">
        <title>Disparate Historic Effective Population Sizes Predicted by Modern Levels of Genome Diversity for the Scaled Quail (Callipepla squamata) and the Northern Bobwhite (Colinus virginianus): Inferences from First and Second Generation Draft Genome Assemblies for Sympatric New World Quail.</title>
        <authorList>
            <person name="Oldeschulte D.L."/>
            <person name="Halley Y.A."/>
            <person name="Bhattarai E.K."/>
            <person name="Brashear W.A."/>
            <person name="Hill J."/>
            <person name="Metz R.P."/>
            <person name="Johnson C.D."/>
            <person name="Rollins D."/>
            <person name="Peterson M.J."/>
            <person name="Bickhart D.M."/>
            <person name="Decker J.E."/>
            <person name="Seabury C.M."/>
        </authorList>
    </citation>
    <scope>NUCLEOTIDE SEQUENCE [LARGE SCALE GENOMIC DNA]</scope>
    <source>
        <strain evidence="45 46">Texas</strain>
        <tissue evidence="45">Leg muscle</tissue>
    </source>
</reference>
<dbReference type="GO" id="GO:0003724">
    <property type="term" value="F:RNA helicase activity"/>
    <property type="evidence" value="ECO:0007669"/>
    <property type="project" value="UniProtKB-EC"/>
</dbReference>
<dbReference type="SMART" id="SM00487">
    <property type="entry name" value="DEXDc"/>
    <property type="match status" value="1"/>
</dbReference>
<feature type="compositionally biased region" description="Basic and acidic residues" evidence="42">
    <location>
        <begin position="1505"/>
        <end position="1514"/>
    </location>
</feature>
<evidence type="ECO:0000259" key="44">
    <source>
        <dbReference type="PROSITE" id="PS51194"/>
    </source>
</evidence>
<dbReference type="PROSITE" id="PS00447">
    <property type="entry name" value="DNA_POLYMERASE_A"/>
    <property type="match status" value="1"/>
</dbReference>
<dbReference type="GO" id="GO:0003723">
    <property type="term" value="F:RNA binding"/>
    <property type="evidence" value="ECO:0007669"/>
    <property type="project" value="UniProtKB-KW"/>
</dbReference>
<proteinExistence type="inferred from homology"/>
<dbReference type="GO" id="GO:0005524">
    <property type="term" value="F:ATP binding"/>
    <property type="evidence" value="ECO:0007669"/>
    <property type="project" value="UniProtKB-KW"/>
</dbReference>
<evidence type="ECO:0000256" key="7">
    <source>
        <dbReference type="ARBA" id="ARBA00012160"/>
    </source>
</evidence>
<evidence type="ECO:0000256" key="28">
    <source>
        <dbReference type="ARBA" id="ARBA00023242"/>
    </source>
</evidence>
<evidence type="ECO:0000256" key="37">
    <source>
        <dbReference type="ARBA" id="ARBA00062978"/>
    </source>
</evidence>
<comment type="catalytic activity">
    <reaction evidence="35">
        <text>DNA(n) + a 2'-deoxyribonucleoside 5'-triphosphate = DNA(n+1) + diphosphate</text>
        <dbReference type="Rhea" id="RHEA:22508"/>
        <dbReference type="Rhea" id="RHEA-COMP:17339"/>
        <dbReference type="Rhea" id="RHEA-COMP:17340"/>
        <dbReference type="ChEBI" id="CHEBI:33019"/>
        <dbReference type="ChEBI" id="CHEBI:61560"/>
        <dbReference type="ChEBI" id="CHEBI:173112"/>
        <dbReference type="EC" id="2.7.7.49"/>
    </reaction>
</comment>
<feature type="compositionally biased region" description="Polar residues" evidence="42">
    <location>
        <begin position="506"/>
        <end position="517"/>
    </location>
</feature>
<dbReference type="Gene3D" id="3.40.50.300">
    <property type="entry name" value="P-loop containing nucleotide triphosphate hydrolases"/>
    <property type="match status" value="2"/>
</dbReference>
<dbReference type="InterPro" id="IPR046931">
    <property type="entry name" value="HTH_61"/>
</dbReference>
<dbReference type="Proteomes" id="UP000198323">
    <property type="component" value="Unassembled WGS sequence"/>
</dbReference>
<sequence length="3093" mass="345395">MALNKSMHARNRYKDKPPDFAYLAAKYPEFRQHVQITLSGRVSLNFKDPEAVRALTCTLLKEDFGLTIDIPLERLIPTVPLRLNYIHWVEDLIGHQDADKRVLRRGIDIESSASVAKIAMSEQMDFVAAGDQVEETDAGTGASCIYPLLGSTLNGWYFLATEVDDMCFDYAKKNVEQNNLSDLIKVVKVPQKTLLMDALKEESEIVYDFCMCNPPFFANQMEAKGVNSRNPRRPPPSSVNTGGITEIMAEGGELEFVKRIIHDSLQLKKRLRWYSCMLGKKCSLAPLKEELKIQGVPKVTHTEFCQGRTMRWALAWSFYDDVQVPSPPSKRRKLEKPRKPITFTVLASTVKELSIKAAAMGWDAAEAIAVVRAWIEKILADLKVQHKRVPCGKDEVSLFVTAIENSWVHLRRKKRDRMRQLRELPRASDDVLQAMEEEKNSQNSVSNSMDCEKPKTEDSETELVAPDEDVRLAAGDELTEESATKEFSEHMEEEETEAKQAEESFNKGSSSAKQEPQLSEEAGDLTAEKGQSAKETSRWQYQQVNVPEDQADKLLLASWGLPKAVLEKYHSLGVVQMFEWQAECLMLGQVLEGKNLVYSAPTSAGKTLVAELLILKRVLETRKKALFILPFVSVAKEKKCYLQALFQEVDVRVEGYMGSISPAGRFSSLDVAVCTIEKANGLINRLIEENQMDSLGVVVVDELHMLGDSHRGYLLELLLTKIRYITEKAAKRKVKMTSPGFGGIQIVGMSATLPNLGHLASWLDAELYCTDFRPVPLKEWVKIGNNIYDSSMNLVREFQPKLQLKGDEDHVVSLCYETVSDGHSVLLFCPSKNWCEKLADIIAREFYCLQQAESPAKNSSLFPVVVDREGIEEVLDQLRRSPSGLDSVLQRTLPWGVAFHHAGLTFDERDIIEGAFRRGMIRVLAATSTLSSGVNLPARRVIIRTPMFGGTLLDVLTYKQMSGRAGRKGVDTEGESILVCKPSERSKGTALLQGSLKPVCSCLLRRQGEGVSSSMKRAILEIIVSGVASTPDDVQTYASCTLLASSLKDNKREDEKEQDKVQTGPIEACIAWLLENEFIQVLECANDRKAKIFHPTHLGSATLSSSLSPTEAMEIFADLQRAMKSFVLENDLHIVYLVTPVYEDWTTIDWYQFFCLWEKLPASMKRVAELVGIEEGFLARSVKGKITAKTEKQYRQMAIHKRFFTSLALLDLISELPLKDMTKKYGCSRGQLQSLQQSAATYAGMITVFCNRLGWHNMELLLSQFQSRLTFGVHRELCDLVRVSLLNAQRARMLYNAGFVTVADLAKASPGDVAAALKNSVPFKSSRRAVDEDEESAEERRTVRSIWMAGMKGLTESEAASLIVEEARGLLQQDLAAMGVQWNPESFLEADRSSVISSESEMEDRLRKPDGELSSESSVMLNKKECGVRNHKGLGSQAGNLSNIKKGYKRRLSSSTSNSRFESEVTYRKQAQAEERNDDTGHSARKRPNMSRDNENVEGILKAKNKVDSKRASPELHTQQGKTPTLDKMSSAFRLLRSADTHLNRTRSKKTSSKLQKSLLEDSSMFDMDIKKLSAFLPSVSKDKSFSDQNSKECIEKVFVSHKVSNSVKTRENNVGREDKMKSLFTELSTPSEGMPRERASFQAPVTLQSVPHKETHSIVESPVIPSRARGRAVQRNKPIDDKQNKINKMQTDVSCAEVKIDKQHTALDAGHCNINTNCSGNPSVHNDSRKQKSVHFCPGDDKFCHALIQNGGKNGNDIPNGKLLQAGALQKGNSHPKDFLKDSLVKSRAICNADDVQNGPSSGLICVSTDFEDSFQLDTQTERIIKQEAAAGITQHQEIQDSKLAAVPQQEISRKLSTLQTENATGERLDATVKKLGLSSIIATNNVIKNTDQHCSNEVLDSGDLNVQPAAKEIESVPVLKGSDCSVTDSQLHSFLQYYQTQNSVKGESASKGPNKATFPFVREHFIQEEYHPVMETSLNISDGLLFDDSFSSVSDLSAVNIMEAVRREPEVRQGASLPADGLLQNLRPVQNKSDVSDNQREHEDPAQNNNLSLAYSDLVAEVLDHANSPTFLADFPRTSHSQSKLSNKVVCDNDSNPKDLEVHHGEKLQCSQRILDKKTHPVVWTDHSFELSPGLQDVLDKWPSPSDTELVSVNLRSSSLNGNLVASIANQEPDAIFEYDRGQLEPLPNCQDLKDYCTVKENKPKDLDIQKSDRKTLRLRGSNRASCPALDNCNGFIPPTPPKELFPKSSVSFSAKSARKRQVASMHEEQLIQPEKNWKGDAEQQVVERVASTEADEIEDDSTIDKDFSLQLSQDVFPLTPSGAEGFTIVDVAGDKTLFQTFLAEWKEKNRFSISVACERRKHCLSTKSTIGGRFKQGNSPQGMQVKDDGFPVQHCEDILVVGLAVCWGGKDAYYVSLQQMQDQTEISLSLAPPPLDKDLSVTERLHHLQLYLQEKQERSVVVYNFIEHYKILVMACGISLEGSFEDPKVACWLLDSGSKECTLHSMVTNFLPSELPLLEGVGTGQGVQSLGLSASEDHSGRYRAAIESVLIFNVMNQLHSELQKENLTDVFSKVEMPSHYCLALLELNGIGFSTAAYETQKQVMQAKLTEIETKAYQLAGHSFSLTSPDDIAEVLFLELKLPQNGDVKVRGIKKTLGYTRRTTVKGNRVRLSKQFSTTKDVLEKLKTLHPLPGLILEWRRINNAISKVVFPLQREKRFNSALGMERIYPVSQTHTATGRISFAEPNIQNVPRDFEIEMPTVVEESPPFQAHGSVYSRAVSRVRSRKHSSVLPNVVNSWAEDRAKGRGIPFSVSMRHAFVPFPGGFILAADYSQLELRILAHLSRDCRLIEALNRGTDVFKSIAAEWKMIDSEAVGDSTRQQAKQICYGIIYGIGAKSLGEQMGIDDNEAASYIESFKSRYTGIQKFLKETVRNCRRDGFVQTILGRRRYLPAIRDSNPYSKAHAERQAVNTTVQGSAADIVKTATVNIQRRLEALSSVTKSHGHLEHSFRRDKTGMLSRKRNREMLHPISGGFFILQLHDELLYEVAEDDVIQVAQIVKHEMENAVKLSVKLNVKVKIGPSWGDLQDLEL</sequence>
<evidence type="ECO:0000256" key="34">
    <source>
        <dbReference type="ARBA" id="ARBA00047995"/>
    </source>
</evidence>
<dbReference type="GO" id="GO:0009896">
    <property type="term" value="P:positive regulation of catabolic process"/>
    <property type="evidence" value="ECO:0007669"/>
    <property type="project" value="UniProtKB-ARBA"/>
</dbReference>
<dbReference type="Gene3D" id="1.20.1060.10">
    <property type="entry name" value="Taq DNA Polymerase, Chain T, domain 4"/>
    <property type="match status" value="1"/>
</dbReference>
<accession>A0A226NNR5</accession>
<evidence type="ECO:0000256" key="19">
    <source>
        <dbReference type="ARBA" id="ARBA00022741"/>
    </source>
</evidence>
<keyword evidence="17" id="KW-0949">S-adenosyl-L-methionine</keyword>
<feature type="region of interest" description="Disordered" evidence="42">
    <location>
        <begin position="1393"/>
        <end position="1418"/>
    </location>
</feature>
<comment type="subcellular location">
    <subcellularLocation>
        <location evidence="3">Chromosome</location>
    </subcellularLocation>
    <subcellularLocation>
        <location evidence="4">Cytoplasm</location>
    </subcellularLocation>
    <subcellularLocation>
        <location evidence="2">Nucleus</location>
    </subcellularLocation>
</comment>
<keyword evidence="18" id="KW-0548">Nucleotidyltransferase</keyword>
<dbReference type="InterPro" id="IPR002298">
    <property type="entry name" value="DNA_polymerase_A"/>
</dbReference>
<comment type="catalytic activity">
    <reaction evidence="34">
        <text>ATP + H2O = ADP + phosphate + H(+)</text>
        <dbReference type="Rhea" id="RHEA:13065"/>
        <dbReference type="ChEBI" id="CHEBI:15377"/>
        <dbReference type="ChEBI" id="CHEBI:15378"/>
        <dbReference type="ChEBI" id="CHEBI:30616"/>
        <dbReference type="ChEBI" id="CHEBI:43474"/>
        <dbReference type="ChEBI" id="CHEBI:456216"/>
        <dbReference type="EC" id="3.6.4.12"/>
    </reaction>
</comment>
<dbReference type="FunFam" id="1.10.150.20:FF:000036">
    <property type="entry name" value="Polymerase (DNA directed), theta"/>
    <property type="match status" value="1"/>
</dbReference>
<comment type="subunit">
    <text evidence="37">Homomultimer; forms homodimers and homotetramers. Interacts with RAD51. Interacts with ORC2 and ORC4. Interacts with RHNO1; interaction takes place during mitosis and promotes POLQ recruitment to DNA damage sites. Interacts (when phosphorylated) with TOPBP1 (via BRCT domains 7 and 8); promoting POLQ recruitment to DNA damage sites.</text>
</comment>
<dbReference type="InterPro" id="IPR001650">
    <property type="entry name" value="Helicase_C-like"/>
</dbReference>
<dbReference type="InterPro" id="IPR048960">
    <property type="entry name" value="POLQ-like_helical"/>
</dbReference>
<comment type="catalytic activity">
    <reaction evidence="33">
        <text>ATP + H2O = ADP + phosphate + H(+)</text>
        <dbReference type="Rhea" id="RHEA:13065"/>
        <dbReference type="ChEBI" id="CHEBI:15377"/>
        <dbReference type="ChEBI" id="CHEBI:15378"/>
        <dbReference type="ChEBI" id="CHEBI:30616"/>
        <dbReference type="ChEBI" id="CHEBI:43474"/>
        <dbReference type="ChEBI" id="CHEBI:456216"/>
        <dbReference type="EC" id="3.6.4.13"/>
    </reaction>
</comment>
<evidence type="ECO:0000256" key="12">
    <source>
        <dbReference type="ARBA" id="ARBA00022454"/>
    </source>
</evidence>
<dbReference type="GO" id="GO:0016787">
    <property type="term" value="F:hydrolase activity"/>
    <property type="evidence" value="ECO:0007669"/>
    <property type="project" value="UniProtKB-KW"/>
</dbReference>
<evidence type="ECO:0000256" key="25">
    <source>
        <dbReference type="ARBA" id="ARBA00022932"/>
    </source>
</evidence>
<dbReference type="GO" id="GO:0051254">
    <property type="term" value="P:positive regulation of RNA metabolic process"/>
    <property type="evidence" value="ECO:0007669"/>
    <property type="project" value="UniProtKB-ARBA"/>
</dbReference>
<dbReference type="EC" id="2.1.1.348" evidence="7"/>
<comment type="similarity">
    <text evidence="5">Belongs to the methyltransferase superfamily. METTL16/RlmF family.</text>
</comment>
<dbReference type="FunFam" id="3.30.420.10:FF:000066">
    <property type="entry name" value="DNA polymerase theta"/>
    <property type="match status" value="1"/>
</dbReference>
<evidence type="ECO:0000256" key="2">
    <source>
        <dbReference type="ARBA" id="ARBA00004123"/>
    </source>
</evidence>
<evidence type="ECO:0000256" key="17">
    <source>
        <dbReference type="ARBA" id="ARBA00022691"/>
    </source>
</evidence>
<dbReference type="STRING" id="9009.A0A226NNR5"/>